<organism evidence="2 3">
    <name type="scientific">Candidatus Aeolococcus gillhamiae</name>
    <dbReference type="NCBI Taxonomy" id="3127015"/>
    <lineage>
        <taxon>Bacteria</taxon>
        <taxon>Bacillati</taxon>
        <taxon>Candidatus Dormiibacterota</taxon>
        <taxon>Candidatus Dormibacteria</taxon>
        <taxon>Candidatus Aeolococcales</taxon>
        <taxon>Candidatus Aeolococcaceae</taxon>
        <taxon>Candidatus Aeolococcus</taxon>
    </lineage>
</organism>
<proteinExistence type="predicted"/>
<dbReference type="InterPro" id="IPR037401">
    <property type="entry name" value="SnoaL-like"/>
</dbReference>
<dbReference type="Pfam" id="PF12680">
    <property type="entry name" value="SnoaL_2"/>
    <property type="match status" value="1"/>
</dbReference>
<name>A0A2W5ZE10_9BACT</name>
<dbReference type="Gene3D" id="3.10.450.50">
    <property type="match status" value="1"/>
</dbReference>
<gene>
    <name evidence="2" type="ORF">DLM65_01355</name>
</gene>
<dbReference type="SUPFAM" id="SSF54427">
    <property type="entry name" value="NTF2-like"/>
    <property type="match status" value="1"/>
</dbReference>
<evidence type="ECO:0000259" key="1">
    <source>
        <dbReference type="Pfam" id="PF12680"/>
    </source>
</evidence>
<accession>A0A2W5ZE10</accession>
<comment type="caution">
    <text evidence="2">The sequence shown here is derived from an EMBL/GenBank/DDBJ whole genome shotgun (WGS) entry which is preliminary data.</text>
</comment>
<protein>
    <recommendedName>
        <fullName evidence="1">SnoaL-like domain-containing protein</fullName>
    </recommendedName>
</protein>
<dbReference type="Proteomes" id="UP000248724">
    <property type="component" value="Unassembled WGS sequence"/>
</dbReference>
<dbReference type="AlphaFoldDB" id="A0A2W5ZE10"/>
<evidence type="ECO:0000313" key="3">
    <source>
        <dbReference type="Proteomes" id="UP000248724"/>
    </source>
</evidence>
<dbReference type="EMBL" id="QHBU01000028">
    <property type="protein sequence ID" value="PZR83672.1"/>
    <property type="molecule type" value="Genomic_DNA"/>
</dbReference>
<dbReference type="InterPro" id="IPR032710">
    <property type="entry name" value="NTF2-like_dom_sf"/>
</dbReference>
<sequence length="150" mass="16563">MTAAITDASNPRTVRHYTSVTQDPMQVVFALVDARRRRDIDAVTELLDPAVVHHGVTDELVCNNRDEVLHNVRRSFQHDDGGIAHLELIAAGDAVILGVAGPRFREAPWAELGDQVFIVHTVRDGRVVAMRDFVSRADAFRAAGEPADWT</sequence>
<evidence type="ECO:0000313" key="2">
    <source>
        <dbReference type="EMBL" id="PZR83672.1"/>
    </source>
</evidence>
<feature type="domain" description="SnoaL-like" evidence="1">
    <location>
        <begin position="30"/>
        <end position="129"/>
    </location>
</feature>
<reference evidence="2 3" key="1">
    <citation type="journal article" date="2017" name="Nature">
        <title>Atmospheric trace gases support primary production in Antarctic desert surface soil.</title>
        <authorList>
            <person name="Ji M."/>
            <person name="Greening C."/>
            <person name="Vanwonterghem I."/>
            <person name="Carere C.R."/>
            <person name="Bay S.K."/>
            <person name="Steen J.A."/>
            <person name="Montgomery K."/>
            <person name="Lines T."/>
            <person name="Beardall J."/>
            <person name="van Dorst J."/>
            <person name="Snape I."/>
            <person name="Stott M.B."/>
            <person name="Hugenholtz P."/>
            <person name="Ferrari B.C."/>
        </authorList>
    </citation>
    <scope>NUCLEOTIDE SEQUENCE [LARGE SCALE GENOMIC DNA]</scope>
    <source>
        <strain evidence="2">RRmetagenome_bin12</strain>
    </source>
</reference>